<dbReference type="Pfam" id="PF13432">
    <property type="entry name" value="TPR_16"/>
    <property type="match status" value="1"/>
</dbReference>
<accession>A0A540WJ52</accession>
<dbReference type="OrthoDB" id="5382269at2"/>
<gene>
    <name evidence="1" type="ORF">FJV41_46840</name>
</gene>
<evidence type="ECO:0000313" key="2">
    <source>
        <dbReference type="Proteomes" id="UP000315369"/>
    </source>
</evidence>
<proteinExistence type="predicted"/>
<dbReference type="RefSeq" id="WP_141649117.1">
    <property type="nucleotide sequence ID" value="NZ_VIFM01000403.1"/>
</dbReference>
<keyword evidence="2" id="KW-1185">Reference proteome</keyword>
<dbReference type="Proteomes" id="UP000315369">
    <property type="component" value="Unassembled WGS sequence"/>
</dbReference>
<dbReference type="EMBL" id="VIFM01000403">
    <property type="protein sequence ID" value="TQF09021.1"/>
    <property type="molecule type" value="Genomic_DNA"/>
</dbReference>
<name>A0A540WJ52_9BACT</name>
<sequence>MNGKRLATPGPRGLAKAAKRRISKRIDQLISAEKWVELEGVISKALVAAPDDHWLHVRRADAWYEQRRYRKAATLYRKVLELMPGCPLGRWGLASAELALGAHPEARKLFQSLAREKPEVMGTRVCGEGVRWARGVVADANFRLGQLAEREGSKVVARRRYRTYLRTMERPALSIESRKGAQERLSALGVRGQDR</sequence>
<comment type="caution">
    <text evidence="1">The sequence shown here is derived from an EMBL/GenBank/DDBJ whole genome shotgun (WGS) entry which is preliminary data.</text>
</comment>
<organism evidence="1 2">
    <name type="scientific">Myxococcus llanfairpwllgwyngyllgogerychwyrndrobwllllantysiliogogogochensis</name>
    <dbReference type="NCBI Taxonomy" id="2590453"/>
    <lineage>
        <taxon>Bacteria</taxon>
        <taxon>Pseudomonadati</taxon>
        <taxon>Myxococcota</taxon>
        <taxon>Myxococcia</taxon>
        <taxon>Myxococcales</taxon>
        <taxon>Cystobacterineae</taxon>
        <taxon>Myxococcaceae</taxon>
        <taxon>Myxococcus</taxon>
    </lineage>
</organism>
<evidence type="ECO:0000313" key="1">
    <source>
        <dbReference type="EMBL" id="TQF09021.1"/>
    </source>
</evidence>
<dbReference type="AlphaFoldDB" id="A0A540WJ52"/>
<dbReference type="SUPFAM" id="SSF48452">
    <property type="entry name" value="TPR-like"/>
    <property type="match status" value="1"/>
</dbReference>
<dbReference type="InterPro" id="IPR011990">
    <property type="entry name" value="TPR-like_helical_dom_sf"/>
</dbReference>
<dbReference type="Gene3D" id="1.25.40.10">
    <property type="entry name" value="Tetratricopeptide repeat domain"/>
    <property type="match status" value="1"/>
</dbReference>
<protein>
    <submittedName>
        <fullName evidence="1">Tetratricopeptide repeat protein</fullName>
    </submittedName>
</protein>
<reference evidence="1 2" key="1">
    <citation type="submission" date="2019-06" db="EMBL/GenBank/DDBJ databases">
        <authorList>
            <person name="Livingstone P."/>
            <person name="Whitworth D."/>
        </authorList>
    </citation>
    <scope>NUCLEOTIDE SEQUENCE [LARGE SCALE GENOMIC DNA]</scope>
    <source>
        <strain evidence="1 2">AM401</strain>
    </source>
</reference>